<protein>
    <submittedName>
        <fullName evidence="1">Uncharacterized protein</fullName>
    </submittedName>
</protein>
<dbReference type="AlphaFoldDB" id="A0A2S9XDW3"/>
<organism evidence="1 2">
    <name type="scientific">Enhygromyxa salina</name>
    <dbReference type="NCBI Taxonomy" id="215803"/>
    <lineage>
        <taxon>Bacteria</taxon>
        <taxon>Pseudomonadati</taxon>
        <taxon>Myxococcota</taxon>
        <taxon>Polyangia</taxon>
        <taxon>Nannocystales</taxon>
        <taxon>Nannocystaceae</taxon>
        <taxon>Enhygromyxa</taxon>
    </lineage>
</organism>
<dbReference type="EMBL" id="PVNK01000260">
    <property type="protein sequence ID" value="PRP91055.1"/>
    <property type="molecule type" value="Genomic_DNA"/>
</dbReference>
<dbReference type="Proteomes" id="UP000237968">
    <property type="component" value="Unassembled WGS sequence"/>
</dbReference>
<comment type="caution">
    <text evidence="1">The sequence shown here is derived from an EMBL/GenBank/DDBJ whole genome shotgun (WGS) entry which is preliminary data.</text>
</comment>
<reference evidence="1 2" key="1">
    <citation type="submission" date="2018-03" db="EMBL/GenBank/DDBJ databases">
        <title>Draft Genome Sequences of the Obligatory Marine Myxobacteria Enhygromyxa salina SWB005.</title>
        <authorList>
            <person name="Poehlein A."/>
            <person name="Moghaddam J.A."/>
            <person name="Harms H."/>
            <person name="Alanjari M."/>
            <person name="Koenig G.M."/>
            <person name="Daniel R."/>
            <person name="Schaeberle T.F."/>
        </authorList>
    </citation>
    <scope>NUCLEOTIDE SEQUENCE [LARGE SCALE GENOMIC DNA]</scope>
    <source>
        <strain evidence="1 2">SWB005</strain>
    </source>
</reference>
<sequence>MSPGLRLALEGALQRSPSLRARIVGRAGEDVAQARAAGEDSQALAVIEQLLERGGSGSAGSGNQPRAPLED</sequence>
<dbReference type="RefSeq" id="WP_106395099.1">
    <property type="nucleotide sequence ID" value="NZ_PVNK01000260.1"/>
</dbReference>
<keyword evidence="2" id="KW-1185">Reference proteome</keyword>
<evidence type="ECO:0000313" key="2">
    <source>
        <dbReference type="Proteomes" id="UP000237968"/>
    </source>
</evidence>
<evidence type="ECO:0000313" key="1">
    <source>
        <dbReference type="EMBL" id="PRP91055.1"/>
    </source>
</evidence>
<gene>
    <name evidence="1" type="ORF">ENSA5_59040</name>
</gene>
<accession>A0A2S9XDW3</accession>
<proteinExistence type="predicted"/>
<name>A0A2S9XDW3_9BACT</name>